<sequence length="35" mass="4146">NDIFLHPEVFVNFIIATVELMWGDITPRENEEKVE</sequence>
<dbReference type="EMBL" id="BARU01009183">
    <property type="protein sequence ID" value="GAH33682.1"/>
    <property type="molecule type" value="Genomic_DNA"/>
</dbReference>
<accession>X1EM77</accession>
<proteinExistence type="predicted"/>
<comment type="caution">
    <text evidence="1">The sequence shown here is derived from an EMBL/GenBank/DDBJ whole genome shotgun (WGS) entry which is preliminary data.</text>
</comment>
<protein>
    <submittedName>
        <fullName evidence="1">Uncharacterized protein</fullName>
    </submittedName>
</protein>
<name>X1EM77_9ZZZZ</name>
<evidence type="ECO:0000313" key="1">
    <source>
        <dbReference type="EMBL" id="GAH33682.1"/>
    </source>
</evidence>
<organism evidence="1">
    <name type="scientific">marine sediment metagenome</name>
    <dbReference type="NCBI Taxonomy" id="412755"/>
    <lineage>
        <taxon>unclassified sequences</taxon>
        <taxon>metagenomes</taxon>
        <taxon>ecological metagenomes</taxon>
    </lineage>
</organism>
<reference evidence="1" key="1">
    <citation type="journal article" date="2014" name="Front. Microbiol.">
        <title>High frequency of phylogenetically diverse reductive dehalogenase-homologous genes in deep subseafloor sedimentary metagenomes.</title>
        <authorList>
            <person name="Kawai M."/>
            <person name="Futagami T."/>
            <person name="Toyoda A."/>
            <person name="Takaki Y."/>
            <person name="Nishi S."/>
            <person name="Hori S."/>
            <person name="Arai W."/>
            <person name="Tsubouchi T."/>
            <person name="Morono Y."/>
            <person name="Uchiyama I."/>
            <person name="Ito T."/>
            <person name="Fujiyama A."/>
            <person name="Inagaki F."/>
            <person name="Takami H."/>
        </authorList>
    </citation>
    <scope>NUCLEOTIDE SEQUENCE</scope>
    <source>
        <strain evidence="1">Expedition CK06-06</strain>
    </source>
</reference>
<gene>
    <name evidence="1" type="ORF">S03H2_17767</name>
</gene>
<feature type="non-terminal residue" evidence="1">
    <location>
        <position position="1"/>
    </location>
</feature>
<dbReference type="AlphaFoldDB" id="X1EM77"/>